<name>A0A0F9MRJ8_9ZZZZ</name>
<reference evidence="1" key="1">
    <citation type="journal article" date="2015" name="Nature">
        <title>Complex archaea that bridge the gap between prokaryotes and eukaryotes.</title>
        <authorList>
            <person name="Spang A."/>
            <person name="Saw J.H."/>
            <person name="Jorgensen S.L."/>
            <person name="Zaremba-Niedzwiedzka K."/>
            <person name="Martijn J."/>
            <person name="Lind A.E."/>
            <person name="van Eijk R."/>
            <person name="Schleper C."/>
            <person name="Guy L."/>
            <person name="Ettema T.J."/>
        </authorList>
    </citation>
    <scope>NUCLEOTIDE SEQUENCE</scope>
</reference>
<comment type="caution">
    <text evidence="1">The sequence shown here is derived from an EMBL/GenBank/DDBJ whole genome shotgun (WGS) entry which is preliminary data.</text>
</comment>
<dbReference type="EMBL" id="LAZR01004472">
    <property type="protein sequence ID" value="KKN08294.1"/>
    <property type="molecule type" value="Genomic_DNA"/>
</dbReference>
<dbReference type="AlphaFoldDB" id="A0A0F9MRJ8"/>
<gene>
    <name evidence="1" type="ORF">LCGC14_1058060</name>
</gene>
<protein>
    <submittedName>
        <fullName evidence="1">Uncharacterized protein</fullName>
    </submittedName>
</protein>
<organism evidence="1">
    <name type="scientific">marine sediment metagenome</name>
    <dbReference type="NCBI Taxonomy" id="412755"/>
    <lineage>
        <taxon>unclassified sequences</taxon>
        <taxon>metagenomes</taxon>
        <taxon>ecological metagenomes</taxon>
    </lineage>
</organism>
<accession>A0A0F9MRJ8</accession>
<evidence type="ECO:0000313" key="1">
    <source>
        <dbReference type="EMBL" id="KKN08294.1"/>
    </source>
</evidence>
<sequence>MSDNIKPTKCCGPGTYKCAIPMPIDGRRRDIDFCVADIVAALNAANILTIASCCGHGKVDGSILIADGRELKIINGVRPWERHDAIG</sequence>
<proteinExistence type="predicted"/>